<keyword evidence="3" id="KW-1185">Reference proteome</keyword>
<name>A0AAW1HSD5_POPJA</name>
<comment type="caution">
    <text evidence="2">The sequence shown here is derived from an EMBL/GenBank/DDBJ whole genome shotgun (WGS) entry which is preliminary data.</text>
</comment>
<dbReference type="EMBL" id="JASPKY010001091">
    <property type="protein sequence ID" value="KAK9679103.1"/>
    <property type="molecule type" value="Genomic_DNA"/>
</dbReference>
<keyword evidence="1" id="KW-0812">Transmembrane</keyword>
<evidence type="ECO:0000313" key="3">
    <source>
        <dbReference type="Proteomes" id="UP001458880"/>
    </source>
</evidence>
<gene>
    <name evidence="2" type="ORF">QE152_g40294</name>
</gene>
<reference evidence="2 3" key="1">
    <citation type="journal article" date="2024" name="BMC Genomics">
        <title>De novo assembly and annotation of Popillia japonica's genome with initial clues to its potential as an invasive pest.</title>
        <authorList>
            <person name="Cucini C."/>
            <person name="Boschi S."/>
            <person name="Funari R."/>
            <person name="Cardaioli E."/>
            <person name="Iannotti N."/>
            <person name="Marturano G."/>
            <person name="Paoli F."/>
            <person name="Bruttini M."/>
            <person name="Carapelli A."/>
            <person name="Frati F."/>
            <person name="Nardi F."/>
        </authorList>
    </citation>
    <scope>NUCLEOTIDE SEQUENCE [LARGE SCALE GENOMIC DNA]</scope>
    <source>
        <strain evidence="2">DMR45628</strain>
    </source>
</reference>
<organism evidence="2 3">
    <name type="scientific">Popillia japonica</name>
    <name type="common">Japanese beetle</name>
    <dbReference type="NCBI Taxonomy" id="7064"/>
    <lineage>
        <taxon>Eukaryota</taxon>
        <taxon>Metazoa</taxon>
        <taxon>Ecdysozoa</taxon>
        <taxon>Arthropoda</taxon>
        <taxon>Hexapoda</taxon>
        <taxon>Insecta</taxon>
        <taxon>Pterygota</taxon>
        <taxon>Neoptera</taxon>
        <taxon>Endopterygota</taxon>
        <taxon>Coleoptera</taxon>
        <taxon>Polyphaga</taxon>
        <taxon>Scarabaeiformia</taxon>
        <taxon>Scarabaeidae</taxon>
        <taxon>Rutelinae</taxon>
        <taxon>Popillia</taxon>
    </lineage>
</organism>
<sequence length="140" mass="16217">MFIPKSSSPADTPHYIFYLVFWSFNMFLVIALSTLISFEGAILLVIGVSARVSVVYVSTALESLWSSKRRRSRHREKKVKNLSLSRKQKALKTNDQLNTKPIFGEYRKILPQQSILWDKRRYAQKNNDYISVILETCVGE</sequence>
<dbReference type="Proteomes" id="UP001458880">
    <property type="component" value="Unassembled WGS sequence"/>
</dbReference>
<accession>A0AAW1HSD5</accession>
<dbReference type="AlphaFoldDB" id="A0AAW1HSD5"/>
<protein>
    <submittedName>
        <fullName evidence="2">Uncharacterized protein</fullName>
    </submittedName>
</protein>
<proteinExistence type="predicted"/>
<evidence type="ECO:0000313" key="2">
    <source>
        <dbReference type="EMBL" id="KAK9679103.1"/>
    </source>
</evidence>
<feature type="transmembrane region" description="Helical" evidence="1">
    <location>
        <begin position="15"/>
        <end position="36"/>
    </location>
</feature>
<feature type="transmembrane region" description="Helical" evidence="1">
    <location>
        <begin position="42"/>
        <end position="65"/>
    </location>
</feature>
<keyword evidence="1" id="KW-1133">Transmembrane helix</keyword>
<keyword evidence="1" id="KW-0472">Membrane</keyword>
<evidence type="ECO:0000256" key="1">
    <source>
        <dbReference type="SAM" id="Phobius"/>
    </source>
</evidence>